<keyword evidence="13" id="KW-1185">Reference proteome</keyword>
<dbReference type="PROSITE" id="PS00134">
    <property type="entry name" value="TRYPSIN_HIS"/>
    <property type="match status" value="1"/>
</dbReference>
<dbReference type="PRINTS" id="PR00722">
    <property type="entry name" value="CHYMOTRYPSIN"/>
</dbReference>
<dbReference type="PANTHER" id="PTHR24276:SF97">
    <property type="entry name" value="GH13245P2-RELATED"/>
    <property type="match status" value="1"/>
</dbReference>
<protein>
    <recommendedName>
        <fullName evidence="9">trypsin</fullName>
        <ecNumber evidence="9">3.4.21.4</ecNumber>
    </recommendedName>
</protein>
<evidence type="ECO:0000256" key="2">
    <source>
        <dbReference type="ARBA" id="ARBA00022670"/>
    </source>
</evidence>
<dbReference type="Gene3D" id="2.40.10.10">
    <property type="entry name" value="Trypsin-like serine proteases"/>
    <property type="match status" value="1"/>
</dbReference>
<gene>
    <name evidence="14" type="primary">LOC114242544</name>
</gene>
<evidence type="ECO:0000256" key="8">
    <source>
        <dbReference type="ARBA" id="ARBA00036320"/>
    </source>
</evidence>
<feature type="coiled-coil region" evidence="10">
    <location>
        <begin position="351"/>
        <end position="378"/>
    </location>
</feature>
<keyword evidence="6" id="KW-0865">Zymogen</keyword>
<evidence type="ECO:0000259" key="12">
    <source>
        <dbReference type="PROSITE" id="PS50240"/>
    </source>
</evidence>
<dbReference type="InterPro" id="IPR009003">
    <property type="entry name" value="Peptidase_S1_PA"/>
</dbReference>
<evidence type="ECO:0000256" key="7">
    <source>
        <dbReference type="ARBA" id="ARBA00023157"/>
    </source>
</evidence>
<feature type="chain" id="PRO_5027031470" description="trypsin" evidence="11">
    <location>
        <begin position="23"/>
        <end position="484"/>
    </location>
</feature>
<name>A0A6J2JJ00_BOMMA</name>
<evidence type="ECO:0000256" key="4">
    <source>
        <dbReference type="ARBA" id="ARBA00022801"/>
    </source>
</evidence>
<dbReference type="RefSeq" id="XP_028029535.1">
    <property type="nucleotide sequence ID" value="XM_028173734.1"/>
</dbReference>
<reference evidence="14" key="1">
    <citation type="submission" date="2025-08" db="UniProtKB">
        <authorList>
            <consortium name="RefSeq"/>
        </authorList>
    </citation>
    <scope>IDENTIFICATION</scope>
    <source>
        <tissue evidence="14">Silk gland</tissue>
    </source>
</reference>
<dbReference type="InterPro" id="IPR001254">
    <property type="entry name" value="Trypsin_dom"/>
</dbReference>
<evidence type="ECO:0000256" key="3">
    <source>
        <dbReference type="ARBA" id="ARBA00022757"/>
    </source>
</evidence>
<keyword evidence="4" id="KW-0378">Hydrolase</keyword>
<dbReference type="PROSITE" id="PS50240">
    <property type="entry name" value="TRYPSIN_DOM"/>
    <property type="match status" value="1"/>
</dbReference>
<keyword evidence="5" id="KW-0720">Serine protease</keyword>
<dbReference type="OrthoDB" id="546450at2759"/>
<dbReference type="AlphaFoldDB" id="A0A6J2JJ00"/>
<keyword evidence="10" id="KW-0175">Coiled coil</keyword>
<dbReference type="GO" id="GO:0006508">
    <property type="term" value="P:proteolysis"/>
    <property type="evidence" value="ECO:0007669"/>
    <property type="project" value="UniProtKB-KW"/>
</dbReference>
<dbReference type="EC" id="3.4.21.4" evidence="9"/>
<dbReference type="Proteomes" id="UP000504629">
    <property type="component" value="Unplaced"/>
</dbReference>
<evidence type="ECO:0000256" key="5">
    <source>
        <dbReference type="ARBA" id="ARBA00022825"/>
    </source>
</evidence>
<evidence type="ECO:0000313" key="14">
    <source>
        <dbReference type="RefSeq" id="XP_028029535.1"/>
    </source>
</evidence>
<dbReference type="KEGG" id="bman:114242544"/>
<dbReference type="GeneID" id="114242544"/>
<evidence type="ECO:0000256" key="1">
    <source>
        <dbReference type="ARBA" id="ARBA00007664"/>
    </source>
</evidence>
<feature type="domain" description="Peptidase S1" evidence="12">
    <location>
        <begin position="102"/>
        <end position="334"/>
    </location>
</feature>
<evidence type="ECO:0000256" key="10">
    <source>
        <dbReference type="SAM" id="Coils"/>
    </source>
</evidence>
<comment type="catalytic activity">
    <reaction evidence="8">
        <text>Preferential cleavage: Arg-|-Xaa, Lys-|-Xaa.</text>
        <dbReference type="EC" id="3.4.21.4"/>
    </reaction>
</comment>
<keyword evidence="7" id="KW-1015">Disulfide bond</keyword>
<comment type="similarity">
    <text evidence="1">Belongs to the peptidase S1 family.</text>
</comment>
<evidence type="ECO:0000256" key="6">
    <source>
        <dbReference type="ARBA" id="ARBA00023145"/>
    </source>
</evidence>
<dbReference type="CDD" id="cd00190">
    <property type="entry name" value="Tryp_SPc"/>
    <property type="match status" value="1"/>
</dbReference>
<dbReference type="GO" id="GO:0007586">
    <property type="term" value="P:digestion"/>
    <property type="evidence" value="ECO:0007669"/>
    <property type="project" value="UniProtKB-KW"/>
</dbReference>
<dbReference type="InterPro" id="IPR001314">
    <property type="entry name" value="Peptidase_S1A"/>
</dbReference>
<dbReference type="InterPro" id="IPR050430">
    <property type="entry name" value="Peptidase_S1"/>
</dbReference>
<keyword evidence="3" id="KW-0222">Digestion</keyword>
<dbReference type="SUPFAM" id="SSF50494">
    <property type="entry name" value="Trypsin-like serine proteases"/>
    <property type="match status" value="1"/>
</dbReference>
<evidence type="ECO:0000256" key="11">
    <source>
        <dbReference type="SAM" id="SignalP"/>
    </source>
</evidence>
<dbReference type="PANTHER" id="PTHR24276">
    <property type="entry name" value="POLYSERASE-RELATED"/>
    <property type="match status" value="1"/>
</dbReference>
<dbReference type="InterPro" id="IPR018114">
    <property type="entry name" value="TRYPSIN_HIS"/>
</dbReference>
<proteinExistence type="inferred from homology"/>
<dbReference type="GO" id="GO:0004252">
    <property type="term" value="F:serine-type endopeptidase activity"/>
    <property type="evidence" value="ECO:0007669"/>
    <property type="project" value="UniProtKB-EC"/>
</dbReference>
<evidence type="ECO:0000313" key="13">
    <source>
        <dbReference type="Proteomes" id="UP000504629"/>
    </source>
</evidence>
<dbReference type="Pfam" id="PF00089">
    <property type="entry name" value="Trypsin"/>
    <property type="match status" value="1"/>
</dbReference>
<dbReference type="SMART" id="SM00020">
    <property type="entry name" value="Tryp_SPc"/>
    <property type="match status" value="1"/>
</dbReference>
<dbReference type="FunFam" id="2.40.10.10:FF:000034">
    <property type="entry name" value="Eupolytin"/>
    <property type="match status" value="1"/>
</dbReference>
<feature type="signal peptide" evidence="11">
    <location>
        <begin position="1"/>
        <end position="22"/>
    </location>
</feature>
<accession>A0A6J2JJ00</accession>
<sequence>MKRTMLLTVTVAVLTLCSNVELKNYQNSSYYEFDAKESLVSDEDSATNGIKALLEKKYRFKNTGDFTRYKITKGTHDFPVFPKSNEDDHIEMVFRTYAARRIVGGMQTSISVYPYNVAISHNGRHWCGGAIIDEQWVLTAGHCMESVFENPKNMRQYTIRAGSSFHDRGGYLARINKVFYPKDYEPGEADYDFSLLRLDRPMPIGRNIAVLNLPAKQYNVDEGDILIVSGWGSTHPSGYGHIPDRIRFVPVPVMAQDKCQKSYNIYITPRMLCAGYPSGGKDSCNHDSGGPAVNKDGVLIGLVSFGGKNCGAPNSPGVYSRVSEITDWVERTINDNEAFKDPDLIPKIERARERERELQRFQAHVENKKNKIKNWLRDTLNSPTFIKTAKKKLREAGIDTRRSLLYKKTNSAVLGDKKMDDLNLINWINEKIIGGDGDVNESEKILRILALEAVVLHENENQTKRMSDNSDLSVESILGFIADG</sequence>
<dbReference type="InterPro" id="IPR043504">
    <property type="entry name" value="Peptidase_S1_PA_chymotrypsin"/>
</dbReference>
<keyword evidence="2" id="KW-0645">Protease</keyword>
<keyword evidence="11" id="KW-0732">Signal</keyword>
<organism evidence="13 14">
    <name type="scientific">Bombyx mandarina</name>
    <name type="common">Wild silk moth</name>
    <name type="synonym">Wild silkworm</name>
    <dbReference type="NCBI Taxonomy" id="7092"/>
    <lineage>
        <taxon>Eukaryota</taxon>
        <taxon>Metazoa</taxon>
        <taxon>Ecdysozoa</taxon>
        <taxon>Arthropoda</taxon>
        <taxon>Hexapoda</taxon>
        <taxon>Insecta</taxon>
        <taxon>Pterygota</taxon>
        <taxon>Neoptera</taxon>
        <taxon>Endopterygota</taxon>
        <taxon>Lepidoptera</taxon>
        <taxon>Glossata</taxon>
        <taxon>Ditrysia</taxon>
        <taxon>Bombycoidea</taxon>
        <taxon>Bombycidae</taxon>
        <taxon>Bombycinae</taxon>
        <taxon>Bombyx</taxon>
    </lineage>
</organism>
<evidence type="ECO:0000256" key="9">
    <source>
        <dbReference type="ARBA" id="ARBA00038868"/>
    </source>
</evidence>